<dbReference type="CDD" id="cd09274">
    <property type="entry name" value="RNase_HI_RT_Ty3"/>
    <property type="match status" value="1"/>
</dbReference>
<keyword evidence="7" id="KW-0695">RNA-directed DNA polymerase</keyword>
<keyword evidence="11" id="KW-1185">Reference proteome</keyword>
<feature type="non-terminal residue" evidence="10">
    <location>
        <position position="302"/>
    </location>
</feature>
<dbReference type="Proteomes" id="UP000288716">
    <property type="component" value="Unassembled WGS sequence"/>
</dbReference>
<reference evidence="10 11" key="1">
    <citation type="journal article" date="2018" name="Gigascience">
        <title>Genomes of trombidid mites reveal novel predicted allergens and laterally-transferred genes associated with secondary metabolism.</title>
        <authorList>
            <person name="Dong X."/>
            <person name="Chaisiri K."/>
            <person name="Xia D."/>
            <person name="Armstrong S.D."/>
            <person name="Fang Y."/>
            <person name="Donnelly M.J."/>
            <person name="Kadowaki T."/>
            <person name="McGarry J.W."/>
            <person name="Darby A.C."/>
            <person name="Makepeace B.L."/>
        </authorList>
    </citation>
    <scope>NUCLEOTIDE SEQUENCE [LARGE SCALE GENOMIC DNA]</scope>
    <source>
        <strain evidence="10">UoL-UT</strain>
    </source>
</reference>
<feature type="domain" description="Reverse transcriptase RNase H-like" evidence="8">
    <location>
        <begin position="87"/>
        <end position="186"/>
    </location>
</feature>
<keyword evidence="3" id="KW-0548">Nucleotidyltransferase</keyword>
<dbReference type="GO" id="GO:0016787">
    <property type="term" value="F:hydrolase activity"/>
    <property type="evidence" value="ECO:0007669"/>
    <property type="project" value="UniProtKB-KW"/>
</dbReference>
<accession>A0A443RUR2</accession>
<feature type="domain" description="Integrase zinc-binding" evidence="9">
    <location>
        <begin position="244"/>
        <end position="297"/>
    </location>
</feature>
<organism evidence="10 11">
    <name type="scientific">Leptotrombidium deliense</name>
    <dbReference type="NCBI Taxonomy" id="299467"/>
    <lineage>
        <taxon>Eukaryota</taxon>
        <taxon>Metazoa</taxon>
        <taxon>Ecdysozoa</taxon>
        <taxon>Arthropoda</taxon>
        <taxon>Chelicerata</taxon>
        <taxon>Arachnida</taxon>
        <taxon>Acari</taxon>
        <taxon>Acariformes</taxon>
        <taxon>Trombidiformes</taxon>
        <taxon>Prostigmata</taxon>
        <taxon>Anystina</taxon>
        <taxon>Parasitengona</taxon>
        <taxon>Trombiculoidea</taxon>
        <taxon>Trombiculidae</taxon>
        <taxon>Leptotrombidium</taxon>
    </lineage>
</organism>
<keyword evidence="5" id="KW-0255">Endonuclease</keyword>
<feature type="non-terminal residue" evidence="10">
    <location>
        <position position="1"/>
    </location>
</feature>
<dbReference type="Pfam" id="PF17921">
    <property type="entry name" value="Integrase_H2C2"/>
    <property type="match status" value="1"/>
</dbReference>
<evidence type="ECO:0000259" key="9">
    <source>
        <dbReference type="Pfam" id="PF17921"/>
    </source>
</evidence>
<dbReference type="InterPro" id="IPR041373">
    <property type="entry name" value="RT_RNaseH"/>
</dbReference>
<dbReference type="PANTHER" id="PTHR37984:SF5">
    <property type="entry name" value="PROTEIN NYNRIN-LIKE"/>
    <property type="match status" value="1"/>
</dbReference>
<dbReference type="STRING" id="299467.A0A443RUR2"/>
<dbReference type="InterPro" id="IPR043128">
    <property type="entry name" value="Rev_trsase/Diguanyl_cyclase"/>
</dbReference>
<evidence type="ECO:0000313" key="11">
    <source>
        <dbReference type="Proteomes" id="UP000288716"/>
    </source>
</evidence>
<dbReference type="FunFam" id="3.30.70.270:FF:000020">
    <property type="entry name" value="Transposon Tf2-6 polyprotein-like Protein"/>
    <property type="match status" value="1"/>
</dbReference>
<dbReference type="Pfam" id="PF17917">
    <property type="entry name" value="RT_RNaseH"/>
    <property type="match status" value="1"/>
</dbReference>
<evidence type="ECO:0000256" key="2">
    <source>
        <dbReference type="ARBA" id="ARBA00022679"/>
    </source>
</evidence>
<dbReference type="EMBL" id="NCKV01030249">
    <property type="protein sequence ID" value="RWS19097.1"/>
    <property type="molecule type" value="Genomic_DNA"/>
</dbReference>
<proteinExistence type="predicted"/>
<dbReference type="GO" id="GO:0003964">
    <property type="term" value="F:RNA-directed DNA polymerase activity"/>
    <property type="evidence" value="ECO:0007669"/>
    <property type="project" value="UniProtKB-KW"/>
</dbReference>
<dbReference type="GO" id="GO:0004519">
    <property type="term" value="F:endonuclease activity"/>
    <property type="evidence" value="ECO:0007669"/>
    <property type="project" value="UniProtKB-KW"/>
</dbReference>
<name>A0A443RUR2_9ACAR</name>
<keyword evidence="2" id="KW-0808">Transferase</keyword>
<dbReference type="OrthoDB" id="115435at2759"/>
<dbReference type="Gene3D" id="1.10.340.70">
    <property type="match status" value="1"/>
</dbReference>
<evidence type="ECO:0000256" key="6">
    <source>
        <dbReference type="ARBA" id="ARBA00022801"/>
    </source>
</evidence>
<evidence type="ECO:0000256" key="7">
    <source>
        <dbReference type="ARBA" id="ARBA00022918"/>
    </source>
</evidence>
<dbReference type="InterPro" id="IPR050951">
    <property type="entry name" value="Retrovirus_Pol_polyprotein"/>
</dbReference>
<evidence type="ECO:0000256" key="1">
    <source>
        <dbReference type="ARBA" id="ARBA00012493"/>
    </source>
</evidence>
<dbReference type="VEuPathDB" id="VectorBase:LDEU012943"/>
<evidence type="ECO:0000259" key="8">
    <source>
        <dbReference type="Pfam" id="PF17917"/>
    </source>
</evidence>
<protein>
    <recommendedName>
        <fullName evidence="1">RNA-directed DNA polymerase</fullName>
        <ecNumber evidence="1">2.7.7.49</ecNumber>
    </recommendedName>
</protein>
<gene>
    <name evidence="10" type="ORF">B4U80_10741</name>
</gene>
<evidence type="ECO:0000256" key="5">
    <source>
        <dbReference type="ARBA" id="ARBA00022759"/>
    </source>
</evidence>
<evidence type="ECO:0000256" key="4">
    <source>
        <dbReference type="ARBA" id="ARBA00022722"/>
    </source>
</evidence>
<comment type="caution">
    <text evidence="10">The sequence shown here is derived from an EMBL/GenBank/DDBJ whole genome shotgun (WGS) entry which is preliminary data.</text>
</comment>
<dbReference type="InterPro" id="IPR043502">
    <property type="entry name" value="DNA/RNA_pol_sf"/>
</dbReference>
<keyword evidence="4" id="KW-0540">Nuclease</keyword>
<dbReference type="PANTHER" id="PTHR37984">
    <property type="entry name" value="PROTEIN CBG26694"/>
    <property type="match status" value="1"/>
</dbReference>
<dbReference type="AlphaFoldDB" id="A0A443RUR2"/>
<evidence type="ECO:0000313" key="10">
    <source>
        <dbReference type="EMBL" id="RWS19097.1"/>
    </source>
</evidence>
<dbReference type="EC" id="2.7.7.49" evidence="1"/>
<dbReference type="SUPFAM" id="SSF56672">
    <property type="entry name" value="DNA/RNA polymerases"/>
    <property type="match status" value="1"/>
</dbReference>
<dbReference type="InterPro" id="IPR041588">
    <property type="entry name" value="Integrase_H2C2"/>
</dbReference>
<sequence length="302" mass="34948">DGTVRPSDRHKEALKVYGRPVNKKDVQRLNGFINWLRKYIPKCGEWIAPITELLSDEVDFEWGEKQEEALSTLIDYICKGPVLAIFDPKKPREIHTDASSIGIAGVLIQENRPVAFYSRKLTKAERRLGPTELELLALVETLQFFRCQCLGYHTKCITDHNALRWLHQFHESKAKLYRWSQIISMFDIEIIHRPGTQMKHVDALSRSFCFTMWTLLKRQQTVAFNINGQPVNHNKKSVTPTADDIKQLLEQHHDNAGHPGSNATLKNIRQHAHWRTMGKSIRNYVRSCHKCQMVKPSNSLPY</sequence>
<keyword evidence="6" id="KW-0378">Hydrolase</keyword>
<dbReference type="Gene3D" id="3.30.70.270">
    <property type="match status" value="1"/>
</dbReference>
<evidence type="ECO:0000256" key="3">
    <source>
        <dbReference type="ARBA" id="ARBA00022695"/>
    </source>
</evidence>